<comment type="caution">
    <text evidence="1">The sequence shown here is derived from an EMBL/GenBank/DDBJ whole genome shotgun (WGS) entry which is preliminary data.</text>
</comment>
<dbReference type="AlphaFoldDB" id="A0A427YNW0"/>
<dbReference type="EMBL" id="RSCD01000005">
    <property type="protein sequence ID" value="RSH92775.1"/>
    <property type="molecule type" value="Genomic_DNA"/>
</dbReference>
<name>A0A427YNW0_9TREE</name>
<evidence type="ECO:0000313" key="2">
    <source>
        <dbReference type="Proteomes" id="UP000279259"/>
    </source>
</evidence>
<accession>A0A427YNW0</accession>
<evidence type="ECO:0000313" key="1">
    <source>
        <dbReference type="EMBL" id="RSH92775.1"/>
    </source>
</evidence>
<dbReference type="STRING" id="1890683.A0A427YNW0"/>
<organism evidence="1 2">
    <name type="scientific">Saitozyma podzolica</name>
    <dbReference type="NCBI Taxonomy" id="1890683"/>
    <lineage>
        <taxon>Eukaryota</taxon>
        <taxon>Fungi</taxon>
        <taxon>Dikarya</taxon>
        <taxon>Basidiomycota</taxon>
        <taxon>Agaricomycotina</taxon>
        <taxon>Tremellomycetes</taxon>
        <taxon>Tremellales</taxon>
        <taxon>Trimorphomycetaceae</taxon>
        <taxon>Saitozyma</taxon>
    </lineage>
</organism>
<sequence length="161" mass="18380">MRAWKGKERDRGERPETALGGLRRLELSDGREAWVVAEGCLLIPRYLSPAEQLRLSQSALAEYTRPPNPLSLSTHYILPDTPPYLFERYAAADPAPVYPRYDALDHEQRSQVDLALTLGGSRRTIDTLPGSVLGYEEIVQKNKGWKGMYRVGNWERRARRN</sequence>
<gene>
    <name evidence="1" type="ORF">EHS25_008221</name>
</gene>
<dbReference type="OrthoDB" id="6614653at2759"/>
<reference evidence="1 2" key="1">
    <citation type="submission" date="2018-11" db="EMBL/GenBank/DDBJ databases">
        <title>Genome sequence of Saitozyma podzolica DSM 27192.</title>
        <authorList>
            <person name="Aliyu H."/>
            <person name="Gorte O."/>
            <person name="Ochsenreither K."/>
        </authorList>
    </citation>
    <scope>NUCLEOTIDE SEQUENCE [LARGE SCALE GENOMIC DNA]</scope>
    <source>
        <strain evidence="1 2">DSM 27192</strain>
    </source>
</reference>
<protein>
    <submittedName>
        <fullName evidence="1">Uncharacterized protein</fullName>
    </submittedName>
</protein>
<dbReference type="Proteomes" id="UP000279259">
    <property type="component" value="Unassembled WGS sequence"/>
</dbReference>
<proteinExistence type="predicted"/>
<keyword evidence="2" id="KW-1185">Reference proteome</keyword>